<feature type="region of interest" description="Disordered" evidence="7">
    <location>
        <begin position="120"/>
        <end position="152"/>
    </location>
</feature>
<reference evidence="9" key="1">
    <citation type="submission" date="2018-02" db="EMBL/GenBank/DDBJ databases">
        <authorList>
            <person name="Cohen D.B."/>
            <person name="Kent A.D."/>
        </authorList>
    </citation>
    <scope>NUCLEOTIDE SEQUENCE</scope>
</reference>
<evidence type="ECO:0000256" key="5">
    <source>
        <dbReference type="PROSITE-ProRule" id="PRU00325"/>
    </source>
</evidence>
<dbReference type="Pfam" id="PF10551">
    <property type="entry name" value="MULE"/>
    <property type="match status" value="1"/>
</dbReference>
<keyword evidence="4 6" id="KW-0862">Zinc</keyword>
<name>A0A2N9ETN4_FAGSY</name>
<proteinExistence type="inferred from homology"/>
<sequence>MVDRHSWSPDVVPFSRIGVGKPPFWASKGAAALERVNIVSDTFSGAWRRVISSMEVFPPYNDRSGGDLSIGGGLGPKHSSSNNIPSSSSPDLASTPNLENPLPAATMESELVPLEILTSNVADTSNSPGGVAEENLPREHAKKNTNNNVIPELESRNVKSINNISEGNREVKSDEPEIGMTFSSVDEVYEFYRRYASKMGFNVRKGKGRELENKIVKSKTYLCSREGHRAKKQCTKKTKFRRKETRTGCKAQLQIKFQKEKYEIVKFEAVHNHELQESTQRDCKDLHSEILEAETLNQPTHENEAAKTVEAGAHASPCDMNYCKDLGDKKMNNLQSEDAQELINYLTQLQVEDPSLFHIIQVDDESHVTNFFWWDDRSMIDYNYFGDVLILDTTFRMERYNKICAQFLGVNHHQQPVLFGCSFLDETKESFTWLLQNFLEQMGRRQPKTIFTSECQAIMKAVGEILPETQHRLCKQFVCQNVKQHLSMYYGQPEFKSLFSRCLFDCQSEGDFELMWKSFLEKYNLHENPWLQNMYTLRTKSSDLFNKRTFCADLYSIHGSEKFSNANFFQNSKTKPMTLPEYVQIYKEAVEQHRKKEQDEDISCDAGGPELIPDSPMLKQASDKYTPTMFKIFQKNLLGIISVPSEEITSNDEIVKFKVTEGENTENIVEFKISDHTTTCSCKLFESVGILCVHALKVLNAKNIFQIPQQHILKRWTKSARDGVEEVDNGKEIADESYKRLRKRKLRNKILHLINSMDVEYSRIWEIADYYMAKLEKECEEKKAKNI</sequence>
<organism evidence="9">
    <name type="scientific">Fagus sylvatica</name>
    <name type="common">Beechnut</name>
    <dbReference type="NCBI Taxonomy" id="28930"/>
    <lineage>
        <taxon>Eukaryota</taxon>
        <taxon>Viridiplantae</taxon>
        <taxon>Streptophyta</taxon>
        <taxon>Embryophyta</taxon>
        <taxon>Tracheophyta</taxon>
        <taxon>Spermatophyta</taxon>
        <taxon>Magnoliopsida</taxon>
        <taxon>eudicotyledons</taxon>
        <taxon>Gunneridae</taxon>
        <taxon>Pentapetalae</taxon>
        <taxon>rosids</taxon>
        <taxon>fabids</taxon>
        <taxon>Fagales</taxon>
        <taxon>Fagaceae</taxon>
        <taxon>Fagus</taxon>
    </lineage>
</organism>
<dbReference type="AlphaFoldDB" id="A0A2N9ETN4"/>
<keyword evidence="6" id="KW-0539">Nucleus</keyword>
<dbReference type="EMBL" id="OIVN01000317">
    <property type="protein sequence ID" value="SPC78192.1"/>
    <property type="molecule type" value="Genomic_DNA"/>
</dbReference>
<comment type="subcellular location">
    <subcellularLocation>
        <location evidence="6">Nucleus</location>
    </subcellularLocation>
</comment>
<dbReference type="PANTHER" id="PTHR31669:SF282">
    <property type="entry name" value="PROTEIN FAR1-RELATED SEQUENCE"/>
    <property type="match status" value="1"/>
</dbReference>
<dbReference type="Pfam" id="PF04434">
    <property type="entry name" value="SWIM"/>
    <property type="match status" value="1"/>
</dbReference>
<comment type="function">
    <text evidence="6">Putative transcription activator involved in regulating light control of development.</text>
</comment>
<dbReference type="SMART" id="SM00575">
    <property type="entry name" value="ZnF_PMZ"/>
    <property type="match status" value="1"/>
</dbReference>
<dbReference type="GO" id="GO:0008270">
    <property type="term" value="F:zinc ion binding"/>
    <property type="evidence" value="ECO:0007669"/>
    <property type="project" value="UniProtKB-UniRule"/>
</dbReference>
<dbReference type="PROSITE" id="PS50966">
    <property type="entry name" value="ZF_SWIM"/>
    <property type="match status" value="1"/>
</dbReference>
<evidence type="ECO:0000256" key="7">
    <source>
        <dbReference type="SAM" id="MobiDB-lite"/>
    </source>
</evidence>
<dbReference type="InterPro" id="IPR004330">
    <property type="entry name" value="FAR1_DNA_bnd_dom"/>
</dbReference>
<dbReference type="GO" id="GO:0006355">
    <property type="term" value="P:regulation of DNA-templated transcription"/>
    <property type="evidence" value="ECO:0007669"/>
    <property type="project" value="UniProtKB-UniRule"/>
</dbReference>
<evidence type="ECO:0000256" key="1">
    <source>
        <dbReference type="ARBA" id="ARBA00005889"/>
    </source>
</evidence>
<dbReference type="InterPro" id="IPR007527">
    <property type="entry name" value="Znf_SWIM"/>
</dbReference>
<evidence type="ECO:0000313" key="9">
    <source>
        <dbReference type="EMBL" id="SPC78192.1"/>
    </source>
</evidence>
<protein>
    <recommendedName>
        <fullName evidence="6">Protein FAR1-RELATED SEQUENCE</fullName>
    </recommendedName>
</protein>
<evidence type="ECO:0000256" key="6">
    <source>
        <dbReference type="RuleBase" id="RU367018"/>
    </source>
</evidence>
<feature type="domain" description="SWIM-type" evidence="8">
    <location>
        <begin position="657"/>
        <end position="703"/>
    </location>
</feature>
<dbReference type="InterPro" id="IPR018289">
    <property type="entry name" value="MULE_transposase_dom"/>
</dbReference>
<evidence type="ECO:0000259" key="8">
    <source>
        <dbReference type="PROSITE" id="PS50966"/>
    </source>
</evidence>
<dbReference type="PANTHER" id="PTHR31669">
    <property type="entry name" value="PROTEIN FAR1-RELATED SEQUENCE 10-RELATED"/>
    <property type="match status" value="1"/>
</dbReference>
<dbReference type="InterPro" id="IPR031052">
    <property type="entry name" value="FHY3/FAR1"/>
</dbReference>
<gene>
    <name evidence="9" type="ORF">FSB_LOCUS6074</name>
</gene>
<keyword evidence="3 5" id="KW-0863">Zinc-finger</keyword>
<feature type="region of interest" description="Disordered" evidence="7">
    <location>
        <begin position="67"/>
        <end position="102"/>
    </location>
</feature>
<dbReference type="Pfam" id="PF03101">
    <property type="entry name" value="FAR1"/>
    <property type="match status" value="1"/>
</dbReference>
<evidence type="ECO:0000256" key="2">
    <source>
        <dbReference type="ARBA" id="ARBA00022723"/>
    </source>
</evidence>
<keyword evidence="2 6" id="KW-0479">Metal-binding</keyword>
<feature type="compositionally biased region" description="Low complexity" evidence="7">
    <location>
        <begin position="79"/>
        <end position="90"/>
    </location>
</feature>
<dbReference type="InterPro" id="IPR006564">
    <property type="entry name" value="Znf_PMZ"/>
</dbReference>
<dbReference type="GO" id="GO:0005634">
    <property type="term" value="C:nucleus"/>
    <property type="evidence" value="ECO:0007669"/>
    <property type="project" value="UniProtKB-SubCell"/>
</dbReference>
<evidence type="ECO:0000256" key="3">
    <source>
        <dbReference type="ARBA" id="ARBA00022771"/>
    </source>
</evidence>
<accession>A0A2N9ETN4</accession>
<comment type="similarity">
    <text evidence="1 6">Belongs to the FHY3/FAR1 family.</text>
</comment>
<evidence type="ECO:0000256" key="4">
    <source>
        <dbReference type="ARBA" id="ARBA00022833"/>
    </source>
</evidence>